<evidence type="ECO:0000313" key="1">
    <source>
        <dbReference type="Proteomes" id="UP000095286"/>
    </source>
</evidence>
<organism evidence="1 2">
    <name type="scientific">Rhabditophanes sp. KR3021</name>
    <dbReference type="NCBI Taxonomy" id="114890"/>
    <lineage>
        <taxon>Eukaryota</taxon>
        <taxon>Metazoa</taxon>
        <taxon>Ecdysozoa</taxon>
        <taxon>Nematoda</taxon>
        <taxon>Chromadorea</taxon>
        <taxon>Rhabditida</taxon>
        <taxon>Tylenchina</taxon>
        <taxon>Panagrolaimomorpha</taxon>
        <taxon>Strongyloidoidea</taxon>
        <taxon>Alloionematidae</taxon>
        <taxon>Rhabditophanes</taxon>
    </lineage>
</organism>
<protein>
    <submittedName>
        <fullName evidence="2">PHTB1_N domain-containing protein</fullName>
    </submittedName>
</protein>
<sequence>MNAMINTEWGSPNSIKNGFNIEDVKNGKYGSHITIYNWKEKASDKLWNFTVLKDKCHLSASMVMLSRTFEYEIGLCCWLHGTIKQFDLTDPGNIKLVGSLFIGGILHSGTGVKVIEEGNYMELPDPLVVKDKLAEGGPQMLQLSLDGKRLYVTNSLYSHWDKQLFAGMKEEVQ</sequence>
<dbReference type="WBParaSite" id="RSKR_0000371700.1">
    <property type="protein sequence ID" value="RSKR_0000371700.1"/>
    <property type="gene ID" value="RSKR_0000371700"/>
</dbReference>
<accession>A0AC35TRQ4</accession>
<evidence type="ECO:0000313" key="2">
    <source>
        <dbReference type="WBParaSite" id="RSKR_0000371700.1"/>
    </source>
</evidence>
<reference evidence="2" key="1">
    <citation type="submission" date="2016-11" db="UniProtKB">
        <authorList>
            <consortium name="WormBaseParasite"/>
        </authorList>
    </citation>
    <scope>IDENTIFICATION</scope>
    <source>
        <strain evidence="2">KR3021</strain>
    </source>
</reference>
<proteinExistence type="predicted"/>
<name>A0AC35TRQ4_9BILA</name>
<dbReference type="Proteomes" id="UP000095286">
    <property type="component" value="Unplaced"/>
</dbReference>